<evidence type="ECO:0000256" key="1">
    <source>
        <dbReference type="ARBA" id="ARBA00000085"/>
    </source>
</evidence>
<dbReference type="InterPro" id="IPR013655">
    <property type="entry name" value="PAS_fold_3"/>
</dbReference>
<dbReference type="SMART" id="SM00086">
    <property type="entry name" value="PAC"/>
    <property type="match status" value="2"/>
</dbReference>
<comment type="catalytic activity">
    <reaction evidence="1">
        <text>ATP + protein L-histidine = ADP + protein N-phospho-L-histidine.</text>
        <dbReference type="EC" id="2.7.13.3"/>
    </reaction>
</comment>
<evidence type="ECO:0000259" key="8">
    <source>
        <dbReference type="PROSITE" id="PS50113"/>
    </source>
</evidence>
<organism evidence="9 10">
    <name type="scientific">Sphingobium fuliginis (strain ATCC 27551)</name>
    <dbReference type="NCBI Taxonomy" id="336203"/>
    <lineage>
        <taxon>Bacteria</taxon>
        <taxon>Pseudomonadati</taxon>
        <taxon>Pseudomonadota</taxon>
        <taxon>Alphaproteobacteria</taxon>
        <taxon>Sphingomonadales</taxon>
        <taxon>Sphingomonadaceae</taxon>
        <taxon>Sphingobium</taxon>
    </lineage>
</organism>
<dbReference type="Pfam" id="PF00512">
    <property type="entry name" value="HisKA"/>
    <property type="match status" value="1"/>
</dbReference>
<evidence type="ECO:0000256" key="5">
    <source>
        <dbReference type="SAM" id="Coils"/>
    </source>
</evidence>
<dbReference type="SMART" id="SM00388">
    <property type="entry name" value="HisKA"/>
    <property type="match status" value="1"/>
</dbReference>
<dbReference type="InterPro" id="IPR001610">
    <property type="entry name" value="PAC"/>
</dbReference>
<dbReference type="InterPro" id="IPR036097">
    <property type="entry name" value="HisK_dim/P_sf"/>
</dbReference>
<dbReference type="PRINTS" id="PR00344">
    <property type="entry name" value="BCTRLSENSOR"/>
</dbReference>
<feature type="modified residue" description="4-aspartylphosphate" evidence="4">
    <location>
        <position position="591"/>
    </location>
</feature>
<feature type="domain" description="Response regulatory" evidence="7">
    <location>
        <begin position="540"/>
        <end position="656"/>
    </location>
</feature>
<protein>
    <recommendedName>
        <fullName evidence="2">histidine kinase</fullName>
        <ecNumber evidence="2">2.7.13.3</ecNumber>
    </recommendedName>
</protein>
<dbReference type="InterPro" id="IPR001789">
    <property type="entry name" value="Sig_transdc_resp-reg_receiver"/>
</dbReference>
<dbReference type="SUPFAM" id="SSF55785">
    <property type="entry name" value="PYP-like sensor domain (PAS domain)"/>
    <property type="match status" value="2"/>
</dbReference>
<dbReference type="EC" id="2.7.13.3" evidence="2"/>
<evidence type="ECO:0000259" key="6">
    <source>
        <dbReference type="PROSITE" id="PS50109"/>
    </source>
</evidence>
<dbReference type="Gene3D" id="3.40.50.2300">
    <property type="match status" value="1"/>
</dbReference>
<dbReference type="Proteomes" id="UP000221538">
    <property type="component" value="Unassembled WGS sequence"/>
</dbReference>
<proteinExistence type="predicted"/>
<keyword evidence="5" id="KW-0175">Coiled coil</keyword>
<dbReference type="SUPFAM" id="SSF52172">
    <property type="entry name" value="CheY-like"/>
    <property type="match status" value="1"/>
</dbReference>
<dbReference type="Pfam" id="PF00072">
    <property type="entry name" value="Response_reg"/>
    <property type="match status" value="1"/>
</dbReference>
<dbReference type="InterPro" id="IPR000700">
    <property type="entry name" value="PAS-assoc_C"/>
</dbReference>
<reference evidence="9 10" key="1">
    <citation type="journal article" date="2013" name="Biodegradation">
        <title>Occurrence of 4-tert-butylphenol (4-t-BP) biodegradation in an aquatic sample caused by the presence of Spirodela polyrrhiza and isolation of a 4-t-BP-utilizing bacterium.</title>
        <authorList>
            <person name="Ogata Y."/>
            <person name="Toyama T."/>
            <person name="Yu N."/>
            <person name="Wang X."/>
            <person name="Sei K."/>
            <person name="Ike M."/>
        </authorList>
    </citation>
    <scope>NUCLEOTIDE SEQUENCE [LARGE SCALE GENOMIC DNA]</scope>
    <source>
        <strain evidence="9 10">OMI</strain>
    </source>
</reference>
<evidence type="ECO:0000313" key="10">
    <source>
        <dbReference type="Proteomes" id="UP000221538"/>
    </source>
</evidence>
<dbReference type="CDD" id="cd00130">
    <property type="entry name" value="PAS"/>
    <property type="match status" value="1"/>
</dbReference>
<feature type="coiled-coil region" evidence="5">
    <location>
        <begin position="244"/>
        <end position="285"/>
    </location>
</feature>
<dbReference type="EMBL" id="BEWI01000032">
    <property type="protein sequence ID" value="GAY23674.1"/>
    <property type="molecule type" value="Genomic_DNA"/>
</dbReference>
<evidence type="ECO:0000256" key="4">
    <source>
        <dbReference type="PROSITE-ProRule" id="PRU00169"/>
    </source>
</evidence>
<dbReference type="InterPro" id="IPR005467">
    <property type="entry name" value="His_kinase_dom"/>
</dbReference>
<dbReference type="SUPFAM" id="SSF55874">
    <property type="entry name" value="ATPase domain of HSP90 chaperone/DNA topoisomerase II/histidine kinase"/>
    <property type="match status" value="1"/>
</dbReference>
<keyword evidence="9" id="KW-0418">Kinase</keyword>
<feature type="domain" description="PAC" evidence="8">
    <location>
        <begin position="87"/>
        <end position="139"/>
    </location>
</feature>
<dbReference type="PANTHER" id="PTHR43065:SF49">
    <property type="entry name" value="HISTIDINE KINASE"/>
    <property type="match status" value="1"/>
</dbReference>
<dbReference type="InterPro" id="IPR003661">
    <property type="entry name" value="HisK_dim/P_dom"/>
</dbReference>
<feature type="domain" description="PAC" evidence="8">
    <location>
        <begin position="203"/>
        <end position="256"/>
    </location>
</feature>
<dbReference type="Pfam" id="PF02518">
    <property type="entry name" value="HATPase_c"/>
    <property type="match status" value="1"/>
</dbReference>
<dbReference type="PROSITE" id="PS50113">
    <property type="entry name" value="PAC"/>
    <property type="match status" value="2"/>
</dbReference>
<dbReference type="NCBIfam" id="TIGR00229">
    <property type="entry name" value="sensory_box"/>
    <property type="match status" value="1"/>
</dbReference>
<comment type="caution">
    <text evidence="9">The sequence shown here is derived from an EMBL/GenBank/DDBJ whole genome shotgun (WGS) entry which is preliminary data.</text>
</comment>
<dbReference type="PANTHER" id="PTHR43065">
    <property type="entry name" value="SENSOR HISTIDINE KINASE"/>
    <property type="match status" value="1"/>
</dbReference>
<dbReference type="SUPFAM" id="SSF47384">
    <property type="entry name" value="Homodimeric domain of signal transducing histidine kinase"/>
    <property type="match status" value="1"/>
</dbReference>
<keyword evidence="9" id="KW-0808">Transferase</keyword>
<accession>A0A292ZL43</accession>
<name>A0A292ZL43_SPHSA</name>
<dbReference type="Gene3D" id="2.10.70.100">
    <property type="match status" value="1"/>
</dbReference>
<dbReference type="InterPro" id="IPR036890">
    <property type="entry name" value="HATPase_C_sf"/>
</dbReference>
<dbReference type="Gene3D" id="1.10.287.130">
    <property type="match status" value="1"/>
</dbReference>
<dbReference type="InterPro" id="IPR003594">
    <property type="entry name" value="HATPase_dom"/>
</dbReference>
<dbReference type="PROSITE" id="PS50110">
    <property type="entry name" value="RESPONSE_REGULATORY"/>
    <property type="match status" value="1"/>
</dbReference>
<feature type="domain" description="Histidine kinase" evidence="6">
    <location>
        <begin position="294"/>
        <end position="518"/>
    </location>
</feature>
<dbReference type="InterPro" id="IPR011006">
    <property type="entry name" value="CheY-like_superfamily"/>
</dbReference>
<dbReference type="GO" id="GO:0000155">
    <property type="term" value="F:phosphorelay sensor kinase activity"/>
    <property type="evidence" value="ECO:0007669"/>
    <property type="project" value="InterPro"/>
</dbReference>
<evidence type="ECO:0000259" key="7">
    <source>
        <dbReference type="PROSITE" id="PS50110"/>
    </source>
</evidence>
<evidence type="ECO:0000256" key="3">
    <source>
        <dbReference type="ARBA" id="ARBA00022553"/>
    </source>
</evidence>
<dbReference type="AlphaFoldDB" id="A0A292ZL43"/>
<dbReference type="SMART" id="SM00387">
    <property type="entry name" value="HATPase_c"/>
    <property type="match status" value="1"/>
</dbReference>
<dbReference type="SMART" id="SM00448">
    <property type="entry name" value="REC"/>
    <property type="match status" value="1"/>
</dbReference>
<dbReference type="PROSITE" id="PS50109">
    <property type="entry name" value="HIS_KIN"/>
    <property type="match status" value="1"/>
</dbReference>
<dbReference type="CDD" id="cd00082">
    <property type="entry name" value="HisKA"/>
    <property type="match status" value="1"/>
</dbReference>
<dbReference type="InterPro" id="IPR000014">
    <property type="entry name" value="PAS"/>
</dbReference>
<dbReference type="Gene3D" id="3.30.450.20">
    <property type="entry name" value="PAS domain"/>
    <property type="match status" value="2"/>
</dbReference>
<sequence length="659" mass="71641">MADEAIIGNADQLRAVLAAAGASGAWDWDIVRDRLTVDARFAELYGLGADAADQPLPTAAFFRAIHPEDRARIRIAVAGMLAGSEFFSKEFRIIAPGGAILWMHGRGRSQLDDQDEPVRFTGLLVDVTDRKRTEERLRIAQSAGGIGTFEYRDGFATVSVSSEFCRLLGLHPADRLPVRTINAVVCEDEEPLIPEDGAEPASIDSVFRIRRSDDGADRWIARRGEAIRDSEGSGYRLLGVIYDVTDAKLQETRLRELNDTLEQRVAQEIDERLRAEDALRQAQKMEAVGQLTGGIAHDFNNLLTIITGSVDMALRRLDNSADPRVGRALDNAMRGAERAAALTQRLLAFSRRQPLDPRAVEVPRLLAGMSDLLTRTITEAVAIAIEAPDDVWTIEADPHQLENAILNLAVNARDAMPQGGSLTIAAGNRQVAAHQSDESHVSPGDYVAITVSDNGTGMDADTLTKVFDPFFTTKEVGKGTGLGLSMVYGFAKQSGGSVLIDSALGEGTTVTLLLMRSVQSAEPPADAMDEREPFGSASETILVVEDDDDVRAYTVGTLRELGYRVVEAHDGASALALLDKQDQPIKLLITDVVMPRMSGSELAAAARARQPRLRILYTSGYPRDAIMRDGRLDSGVELLAKPFTFRSLAERVREIIDKG</sequence>
<keyword evidence="3 4" id="KW-0597">Phosphoprotein</keyword>
<dbReference type="RefSeq" id="WP_099186529.1">
    <property type="nucleotide sequence ID" value="NZ_BEWI01000032.1"/>
</dbReference>
<evidence type="ECO:0000256" key="2">
    <source>
        <dbReference type="ARBA" id="ARBA00012438"/>
    </source>
</evidence>
<dbReference type="InterPro" id="IPR035965">
    <property type="entry name" value="PAS-like_dom_sf"/>
</dbReference>
<dbReference type="Gene3D" id="3.30.565.10">
    <property type="entry name" value="Histidine kinase-like ATPase, C-terminal domain"/>
    <property type="match status" value="1"/>
</dbReference>
<evidence type="ECO:0000313" key="9">
    <source>
        <dbReference type="EMBL" id="GAY23674.1"/>
    </source>
</evidence>
<reference evidence="9 10" key="2">
    <citation type="journal article" date="2013" name="Environ. Sci. Technol.">
        <title>The 4-tert-butylphenol-utilizing bacterium Sphingobium fuliginis OMI can degrade bisphenols via phenolic ring hydroxylation and meta-cleavage pathway.</title>
        <authorList>
            <person name="Ogata Y."/>
            <person name="Goda S."/>
            <person name="Toyama T."/>
            <person name="Sei K."/>
            <person name="Ike M."/>
        </authorList>
    </citation>
    <scope>NUCLEOTIDE SEQUENCE [LARGE SCALE GENOMIC DNA]</scope>
    <source>
        <strain evidence="9 10">OMI</strain>
    </source>
</reference>
<dbReference type="Pfam" id="PF08447">
    <property type="entry name" value="PAS_3"/>
    <property type="match status" value="1"/>
</dbReference>
<dbReference type="InterPro" id="IPR004358">
    <property type="entry name" value="Sig_transdc_His_kin-like_C"/>
</dbReference>
<gene>
    <name evidence="9" type="ORF">SFOMI_4252</name>
</gene>